<feature type="domain" description="DNA-directed DNA polymerase family B mitochondria/virus" evidence="9">
    <location>
        <begin position="290"/>
        <end position="383"/>
    </location>
</feature>
<dbReference type="Gene3D" id="1.10.287.690">
    <property type="entry name" value="Helix hairpin bin"/>
    <property type="match status" value="1"/>
</dbReference>
<evidence type="ECO:0000256" key="4">
    <source>
        <dbReference type="ARBA" id="ARBA00022695"/>
    </source>
</evidence>
<dbReference type="GO" id="GO:0006260">
    <property type="term" value="P:DNA replication"/>
    <property type="evidence" value="ECO:0007669"/>
    <property type="project" value="UniProtKB-KW"/>
</dbReference>
<keyword evidence="7" id="KW-0238">DNA-binding</keyword>
<dbReference type="AlphaFoldDB" id="A0AAV4SV88"/>
<evidence type="ECO:0000256" key="5">
    <source>
        <dbReference type="ARBA" id="ARBA00022705"/>
    </source>
</evidence>
<dbReference type="EC" id="2.7.7.7" evidence="2"/>
<reference evidence="10 11" key="1">
    <citation type="submission" date="2021-06" db="EMBL/GenBank/DDBJ databases">
        <title>Caerostris darwini draft genome.</title>
        <authorList>
            <person name="Kono N."/>
            <person name="Arakawa K."/>
        </authorList>
    </citation>
    <scope>NUCLEOTIDE SEQUENCE [LARGE SCALE GENOMIC DNA]</scope>
</reference>
<evidence type="ECO:0000256" key="6">
    <source>
        <dbReference type="ARBA" id="ARBA00022932"/>
    </source>
</evidence>
<evidence type="ECO:0000259" key="9">
    <source>
        <dbReference type="Pfam" id="PF03175"/>
    </source>
</evidence>
<evidence type="ECO:0000313" key="10">
    <source>
        <dbReference type="EMBL" id="GIY37201.1"/>
    </source>
</evidence>
<keyword evidence="5" id="KW-0235">DNA replication</keyword>
<keyword evidence="4" id="KW-0548">Nucleotidyltransferase</keyword>
<protein>
    <recommendedName>
        <fullName evidence="2">DNA-directed DNA polymerase</fullName>
        <ecNumber evidence="2">2.7.7.7</ecNumber>
    </recommendedName>
</protein>
<evidence type="ECO:0000256" key="8">
    <source>
        <dbReference type="ARBA" id="ARBA00049244"/>
    </source>
</evidence>
<organism evidence="10 11">
    <name type="scientific">Caerostris darwini</name>
    <dbReference type="NCBI Taxonomy" id="1538125"/>
    <lineage>
        <taxon>Eukaryota</taxon>
        <taxon>Metazoa</taxon>
        <taxon>Ecdysozoa</taxon>
        <taxon>Arthropoda</taxon>
        <taxon>Chelicerata</taxon>
        <taxon>Arachnida</taxon>
        <taxon>Araneae</taxon>
        <taxon>Araneomorphae</taxon>
        <taxon>Entelegynae</taxon>
        <taxon>Araneoidea</taxon>
        <taxon>Araneidae</taxon>
        <taxon>Caerostris</taxon>
    </lineage>
</organism>
<comment type="caution">
    <text evidence="10">The sequence shown here is derived from an EMBL/GenBank/DDBJ whole genome shotgun (WGS) entry which is preliminary data.</text>
</comment>
<dbReference type="Gene3D" id="3.90.1600.10">
    <property type="entry name" value="Palm domain of DNA polymerase"/>
    <property type="match status" value="1"/>
</dbReference>
<feature type="non-terminal residue" evidence="10">
    <location>
        <position position="441"/>
    </location>
</feature>
<proteinExistence type="inferred from homology"/>
<dbReference type="InterPro" id="IPR043502">
    <property type="entry name" value="DNA/RNA_pol_sf"/>
</dbReference>
<evidence type="ECO:0000256" key="1">
    <source>
        <dbReference type="ARBA" id="ARBA00005755"/>
    </source>
</evidence>
<comment type="catalytic activity">
    <reaction evidence="8">
        <text>DNA(n) + a 2'-deoxyribonucleoside 5'-triphosphate = DNA(n+1) + diphosphate</text>
        <dbReference type="Rhea" id="RHEA:22508"/>
        <dbReference type="Rhea" id="RHEA-COMP:17339"/>
        <dbReference type="Rhea" id="RHEA-COMP:17340"/>
        <dbReference type="ChEBI" id="CHEBI:33019"/>
        <dbReference type="ChEBI" id="CHEBI:61560"/>
        <dbReference type="ChEBI" id="CHEBI:173112"/>
        <dbReference type="EC" id="2.7.7.7"/>
    </reaction>
</comment>
<dbReference type="GO" id="GO:0003887">
    <property type="term" value="F:DNA-directed DNA polymerase activity"/>
    <property type="evidence" value="ECO:0007669"/>
    <property type="project" value="UniProtKB-KW"/>
</dbReference>
<dbReference type="PANTHER" id="PTHR33568:SF3">
    <property type="entry name" value="DNA-DIRECTED DNA POLYMERASE"/>
    <property type="match status" value="1"/>
</dbReference>
<dbReference type="GO" id="GO:0000166">
    <property type="term" value="F:nucleotide binding"/>
    <property type="evidence" value="ECO:0007669"/>
    <property type="project" value="InterPro"/>
</dbReference>
<comment type="similarity">
    <text evidence="1">Belongs to the DNA polymerase type-B family.</text>
</comment>
<dbReference type="InterPro" id="IPR023211">
    <property type="entry name" value="DNA_pol_palm_dom_sf"/>
</dbReference>
<dbReference type="Pfam" id="PF03175">
    <property type="entry name" value="DNA_pol_B_2"/>
    <property type="match status" value="2"/>
</dbReference>
<keyword evidence="6 10" id="KW-0239">DNA-directed DNA polymerase</keyword>
<dbReference type="GO" id="GO:0003677">
    <property type="term" value="F:DNA binding"/>
    <property type="evidence" value="ECO:0007669"/>
    <property type="project" value="UniProtKB-KW"/>
</dbReference>
<gene>
    <name evidence="10" type="primary">AVEN_228537_1</name>
    <name evidence="10" type="ORF">CDAR_107241</name>
</gene>
<evidence type="ECO:0000313" key="11">
    <source>
        <dbReference type="Proteomes" id="UP001054837"/>
    </source>
</evidence>
<dbReference type="Gene3D" id="3.40.960.10">
    <property type="entry name" value="VSR Endonuclease"/>
    <property type="match status" value="1"/>
</dbReference>
<evidence type="ECO:0000256" key="2">
    <source>
        <dbReference type="ARBA" id="ARBA00012417"/>
    </source>
</evidence>
<evidence type="ECO:0000256" key="7">
    <source>
        <dbReference type="ARBA" id="ARBA00023125"/>
    </source>
</evidence>
<keyword evidence="3" id="KW-0808">Transferase</keyword>
<evidence type="ECO:0000256" key="3">
    <source>
        <dbReference type="ARBA" id="ARBA00022679"/>
    </source>
</evidence>
<dbReference type="SUPFAM" id="SSF56672">
    <property type="entry name" value="DNA/RNA polymerases"/>
    <property type="match status" value="1"/>
</dbReference>
<dbReference type="InterPro" id="IPR004868">
    <property type="entry name" value="DNA-dir_DNA_pol_B_mt/vir"/>
</dbReference>
<sequence length="441" mass="50450">MAVFRSLHVTPNTIAMVPIHGYVNDIRYSPDSIRWLDFVSHNENIAILHALNGTGEKKIHGIFVDGYCLETNTVYQFHGCFYHGYPICYDSDSVHPLKGISMATVKENTDMTSAVLRSKGFQVVELWEHEFAEEKKKNPQLQKILESHSIQNRLNPRDAFFSGRTNALKLFYEGRAKYVDFTSLYPWVNKYCVYPIGHPEIITKDFKDVDNYFGLILCRVISPRALYLPVLPYRCQGKLMFPLCRTCTENMQQTICTHSDEERALTGTWVSEEVKLAKRKGYIIAEVGRRQVAKLALNSFWGRFGMNTNKGQLTFVNNVVAFNKHINDPKKQIKNIYLPSEEVAAIQWQSSQNFVKQDTSTNIFIAAFTTAWARLKLYQEMDKLGENVLYHDTDSIIYASDGMNDPPLGNFLGEFTDELEGDEITTFVSGGPKNYGYKTKN</sequence>
<accession>A0AAV4SV88</accession>
<feature type="domain" description="DNA-directed DNA polymerase family B mitochondria/virus" evidence="9">
    <location>
        <begin position="155"/>
        <end position="284"/>
    </location>
</feature>
<dbReference type="EMBL" id="BPLQ01008427">
    <property type="protein sequence ID" value="GIY37201.1"/>
    <property type="molecule type" value="Genomic_DNA"/>
</dbReference>
<dbReference type="PANTHER" id="PTHR33568">
    <property type="entry name" value="DNA POLYMERASE"/>
    <property type="match status" value="1"/>
</dbReference>
<name>A0AAV4SV88_9ARAC</name>
<keyword evidence="11" id="KW-1185">Reference proteome</keyword>
<dbReference type="Proteomes" id="UP001054837">
    <property type="component" value="Unassembled WGS sequence"/>
</dbReference>